<sequence length="191" mass="21259">MGGSREADGGKKPRAQNIRAVHPRTVTKMMEQLQEGYVSSVAASAGCSAEVIGKDTFGVDVQFIRPAASHVQQEAMLFAQLKCTTQVTPDRDTKSFQYRFSKREYFEGLAAPRTYPKKILIVMTVPYEQLSWTEVVDGGLLVKRECYWTHLEGQTSALVKPVIDVPTENLFDAAALVKIMERQDRGETLDG</sequence>
<gene>
    <name evidence="2" type="ORF">F3L20_01675</name>
</gene>
<feature type="domain" description="DUF4365" evidence="1">
    <location>
        <begin position="32"/>
        <end position="182"/>
    </location>
</feature>
<dbReference type="Pfam" id="PF14280">
    <property type="entry name" value="DUF4365"/>
    <property type="match status" value="1"/>
</dbReference>
<name>A0ABX5ZJ97_STRTE</name>
<reference evidence="2 3" key="1">
    <citation type="submission" date="2019-09" db="EMBL/GenBank/DDBJ databases">
        <title>Draft genome sequence of the Ebosin-producing strain Streptomyces sp. 139.</title>
        <authorList>
            <person name="Ai L."/>
            <person name="Geng M."/>
            <person name="Ma M."/>
            <person name="Bai L."/>
        </authorList>
    </citation>
    <scope>NUCLEOTIDE SEQUENCE [LARGE SCALE GENOMIC DNA]</scope>
    <source>
        <strain evidence="2 3">139</strain>
    </source>
</reference>
<accession>A0ABX5ZJ97</accession>
<evidence type="ECO:0000259" key="1">
    <source>
        <dbReference type="Pfam" id="PF14280"/>
    </source>
</evidence>
<protein>
    <submittedName>
        <fullName evidence="2">DUF4365 domain-containing protein</fullName>
    </submittedName>
</protein>
<dbReference type="EMBL" id="CP043959">
    <property type="protein sequence ID" value="QER84742.1"/>
    <property type="molecule type" value="Genomic_DNA"/>
</dbReference>
<keyword evidence="3" id="KW-1185">Reference proteome</keyword>
<proteinExistence type="predicted"/>
<dbReference type="InterPro" id="IPR025375">
    <property type="entry name" value="DUF4365"/>
</dbReference>
<evidence type="ECO:0000313" key="3">
    <source>
        <dbReference type="Proteomes" id="UP000324308"/>
    </source>
</evidence>
<dbReference type="Proteomes" id="UP000324308">
    <property type="component" value="Chromosome"/>
</dbReference>
<evidence type="ECO:0000313" key="2">
    <source>
        <dbReference type="EMBL" id="QER84742.1"/>
    </source>
</evidence>
<organism evidence="2 3">
    <name type="scientific">Streptomyces tendae</name>
    <dbReference type="NCBI Taxonomy" id="1932"/>
    <lineage>
        <taxon>Bacteria</taxon>
        <taxon>Bacillati</taxon>
        <taxon>Actinomycetota</taxon>
        <taxon>Actinomycetes</taxon>
        <taxon>Kitasatosporales</taxon>
        <taxon>Streptomycetaceae</taxon>
        <taxon>Streptomyces</taxon>
    </lineage>
</organism>